<dbReference type="EMBL" id="ABEXCJ050000004">
    <property type="protein sequence ID" value="EMR4590227.1"/>
    <property type="molecule type" value="Genomic_DNA"/>
</dbReference>
<dbReference type="InterPro" id="IPR002347">
    <property type="entry name" value="SDR_fam"/>
</dbReference>
<accession>A0A3R8WAL9</accession>
<gene>
    <name evidence="3" type="ORF">M0K77_002560</name>
    <name evidence="2" type="ORF">M0K77_RS12800</name>
</gene>
<dbReference type="EMBL" id="ABEXCJ040000004">
    <property type="protein sequence ID" value="ELR5218040.1"/>
    <property type="molecule type" value="Genomic_DNA"/>
</dbReference>
<dbReference type="RefSeq" id="WP_125891553.1">
    <property type="nucleotide sequence ID" value="NZ_CP096258.1"/>
</dbReference>
<proteinExistence type="inferred from homology"/>
<dbReference type="FunFam" id="3.40.50.720:FF:000084">
    <property type="entry name" value="Short-chain dehydrogenase reductase"/>
    <property type="match status" value="1"/>
</dbReference>
<comment type="similarity">
    <text evidence="1">Belongs to the short-chain dehydrogenases/reductases (SDR) family.</text>
</comment>
<dbReference type="PANTHER" id="PTHR43943">
    <property type="entry name" value="DEHYDROGENASE/REDUCTASE (SDR FAMILY) MEMBER 4"/>
    <property type="match status" value="1"/>
</dbReference>
<evidence type="ECO:0000313" key="3">
    <source>
        <dbReference type="EMBL" id="EMR4590227.1"/>
    </source>
</evidence>
<evidence type="ECO:0000313" key="2">
    <source>
        <dbReference type="EMBL" id="ELR5218040.1"/>
    </source>
</evidence>
<dbReference type="InterPro" id="IPR036291">
    <property type="entry name" value="NAD(P)-bd_dom_sf"/>
</dbReference>
<sequence length="252" mass="27916">MNNNSRVVVVTGVSQGIGYSICETYLKNGDIVIGCACEPENKNISLLAEKYIDNFHYYEVDVSKKDEITSFSKIVSEKFGVINILVSNAGKNIFKGIDCEEEDWDHNFDLNLKSHWRMAKAFKPLLEKSNGVIIIITSNHAYHTLPECAPYNISKGALLSLVQSLMLNWGPTIRTVGIAPGFIDTEGNQTYFDSFADSHKARQEIENKHCVKRIGKPEEVGKLCLFLSSNDAGFIAGTTILIDGGRSAVMQD</sequence>
<dbReference type="AlphaFoldDB" id="A0A3R8WAL9"/>
<name>A0A3R8WAL9_PRORE</name>
<comment type="caution">
    <text evidence="2">The sequence shown here is derived from an EMBL/GenBank/DDBJ whole genome shotgun (WGS) entry which is preliminary data.</text>
</comment>
<reference evidence="2" key="1">
    <citation type="submission" date="2023-10" db="EMBL/GenBank/DDBJ databases">
        <authorList>
            <consortium name="Clinical and Environmental Microbiology Branch: Whole genome sequencing antimicrobial resistance pathogens in the healthcare setting"/>
        </authorList>
    </citation>
    <scope>NUCLEOTIDE SEQUENCE</scope>
    <source>
        <strain evidence="2">2020QW-00022</strain>
    </source>
</reference>
<dbReference type="InterPro" id="IPR020904">
    <property type="entry name" value="Sc_DH/Rdtase_CS"/>
</dbReference>
<dbReference type="PANTHER" id="PTHR43943:SF2">
    <property type="entry name" value="DEHYDROGENASE_REDUCTASE 4"/>
    <property type="match status" value="1"/>
</dbReference>
<dbReference type="PROSITE" id="PS00061">
    <property type="entry name" value="ADH_SHORT"/>
    <property type="match status" value="1"/>
</dbReference>
<dbReference type="Gene3D" id="3.40.50.720">
    <property type="entry name" value="NAD(P)-binding Rossmann-like Domain"/>
    <property type="match status" value="1"/>
</dbReference>
<dbReference type="Pfam" id="PF13561">
    <property type="entry name" value="adh_short_C2"/>
    <property type="match status" value="1"/>
</dbReference>
<protein>
    <submittedName>
        <fullName evidence="2">SDR family oxidoreductase</fullName>
    </submittedName>
</protein>
<dbReference type="CDD" id="cd05233">
    <property type="entry name" value="SDR_c"/>
    <property type="match status" value="1"/>
</dbReference>
<evidence type="ECO:0000256" key="1">
    <source>
        <dbReference type="ARBA" id="ARBA00006484"/>
    </source>
</evidence>
<dbReference type="PRINTS" id="PR00081">
    <property type="entry name" value="GDHRDH"/>
</dbReference>
<organism evidence="2">
    <name type="scientific">Providencia rettgeri</name>
    <dbReference type="NCBI Taxonomy" id="587"/>
    <lineage>
        <taxon>Bacteria</taxon>
        <taxon>Pseudomonadati</taxon>
        <taxon>Pseudomonadota</taxon>
        <taxon>Gammaproteobacteria</taxon>
        <taxon>Enterobacterales</taxon>
        <taxon>Morganellaceae</taxon>
        <taxon>Providencia</taxon>
    </lineage>
</organism>
<dbReference type="OrthoDB" id="9804774at2"/>
<dbReference type="SUPFAM" id="SSF51735">
    <property type="entry name" value="NAD(P)-binding Rossmann-fold domains"/>
    <property type="match status" value="1"/>
</dbReference>